<gene>
    <name evidence="2" type="ORF">G6048_25590</name>
</gene>
<feature type="transmembrane region" description="Helical" evidence="1">
    <location>
        <begin position="94"/>
        <end position="117"/>
    </location>
</feature>
<keyword evidence="3" id="KW-1185">Reference proteome</keyword>
<name>A0ABX0DTW9_9ACTN</name>
<keyword evidence="1" id="KW-0812">Transmembrane</keyword>
<feature type="transmembrane region" description="Helical" evidence="1">
    <location>
        <begin position="67"/>
        <end position="88"/>
    </location>
</feature>
<protein>
    <submittedName>
        <fullName evidence="2">Uncharacterized protein</fullName>
    </submittedName>
</protein>
<keyword evidence="1" id="KW-0472">Membrane</keyword>
<keyword evidence="1" id="KW-1133">Transmembrane helix</keyword>
<evidence type="ECO:0000313" key="3">
    <source>
        <dbReference type="Proteomes" id="UP001518140"/>
    </source>
</evidence>
<evidence type="ECO:0000256" key="1">
    <source>
        <dbReference type="SAM" id="Phobius"/>
    </source>
</evidence>
<evidence type="ECO:0000313" key="2">
    <source>
        <dbReference type="EMBL" id="NGO45371.1"/>
    </source>
</evidence>
<dbReference type="EMBL" id="JAAKZX010000089">
    <property type="protein sequence ID" value="NGO45371.1"/>
    <property type="molecule type" value="Genomic_DNA"/>
</dbReference>
<dbReference type="Proteomes" id="UP001518140">
    <property type="component" value="Unassembled WGS sequence"/>
</dbReference>
<dbReference type="RefSeq" id="WP_165341937.1">
    <property type="nucleotide sequence ID" value="NZ_JAAKZX010000089.1"/>
</dbReference>
<proteinExistence type="predicted"/>
<comment type="caution">
    <text evidence="2">The sequence shown here is derived from an EMBL/GenBank/DDBJ whole genome shotgun (WGS) entry which is preliminary data.</text>
</comment>
<sequence length="119" mass="12253">MLFASDAAAHAEVLARGIVEFVDGAEDGSVPIAPFNIAAGRFTAVLPAEALPEEASLEPDRLDGRRLATACLWAAVIVILAFLGLSPLGAPIELLVPLAVVAFLILVYTLSPFSAAAQG</sequence>
<reference evidence="2 3" key="1">
    <citation type="submission" date="2020-02" db="EMBL/GenBank/DDBJ databases">
        <title>Whole-genome analyses of novel actinobacteria.</title>
        <authorList>
            <person name="Sahin N."/>
            <person name="Tokatli A."/>
        </authorList>
    </citation>
    <scope>NUCLEOTIDE SEQUENCE [LARGE SCALE GENOMIC DNA]</scope>
    <source>
        <strain evidence="2 3">YC419</strain>
    </source>
</reference>
<accession>A0ABX0DTW9</accession>
<organism evidence="2 3">
    <name type="scientific">Streptomyces ureilyticus</name>
    <dbReference type="NCBI Taxonomy" id="1775131"/>
    <lineage>
        <taxon>Bacteria</taxon>
        <taxon>Bacillati</taxon>
        <taxon>Actinomycetota</taxon>
        <taxon>Actinomycetes</taxon>
        <taxon>Kitasatosporales</taxon>
        <taxon>Streptomycetaceae</taxon>
        <taxon>Streptomyces</taxon>
    </lineage>
</organism>